<feature type="compositionally biased region" description="Polar residues" evidence="5">
    <location>
        <begin position="1"/>
        <end position="12"/>
    </location>
</feature>
<feature type="region of interest" description="Disordered" evidence="5">
    <location>
        <begin position="57"/>
        <end position="88"/>
    </location>
</feature>
<evidence type="ECO:0000256" key="5">
    <source>
        <dbReference type="SAM" id="MobiDB-lite"/>
    </source>
</evidence>
<comment type="subcellular location">
    <subcellularLocation>
        <location evidence="1">Membrane</location>
        <topology evidence="1">Multi-pass membrane protein</topology>
    </subcellularLocation>
</comment>
<evidence type="ECO:0000256" key="6">
    <source>
        <dbReference type="SAM" id="Phobius"/>
    </source>
</evidence>
<feature type="compositionally biased region" description="Basic and acidic residues" evidence="5">
    <location>
        <begin position="61"/>
        <end position="88"/>
    </location>
</feature>
<name>A0AAE0DHG8_9LECA</name>
<feature type="transmembrane region" description="Helical" evidence="6">
    <location>
        <begin position="129"/>
        <end position="147"/>
    </location>
</feature>
<feature type="transmembrane region" description="Helical" evidence="6">
    <location>
        <begin position="159"/>
        <end position="180"/>
    </location>
</feature>
<dbReference type="GO" id="GO:0000329">
    <property type="term" value="C:fungal-type vacuole membrane"/>
    <property type="evidence" value="ECO:0007669"/>
    <property type="project" value="TreeGrafter"/>
</dbReference>
<dbReference type="Gene3D" id="1.20.1720.10">
    <property type="entry name" value="Multidrug resistance protein D"/>
    <property type="match status" value="1"/>
</dbReference>
<evidence type="ECO:0000313" key="8">
    <source>
        <dbReference type="EMBL" id="KAK3169719.1"/>
    </source>
</evidence>
<dbReference type="PANTHER" id="PTHR23501">
    <property type="entry name" value="MAJOR FACILITATOR SUPERFAMILY"/>
    <property type="match status" value="1"/>
</dbReference>
<feature type="transmembrane region" description="Helical" evidence="6">
    <location>
        <begin position="223"/>
        <end position="242"/>
    </location>
</feature>
<dbReference type="AlphaFoldDB" id="A0AAE0DHG8"/>
<comment type="caution">
    <text evidence="8">The sequence shown here is derived from an EMBL/GenBank/DDBJ whole genome shotgun (WGS) entry which is preliminary data.</text>
</comment>
<evidence type="ECO:0000313" key="9">
    <source>
        <dbReference type="Proteomes" id="UP001276659"/>
    </source>
</evidence>
<dbReference type="GO" id="GO:0015174">
    <property type="term" value="F:basic amino acid transmembrane transporter activity"/>
    <property type="evidence" value="ECO:0007669"/>
    <property type="project" value="TreeGrafter"/>
</dbReference>
<dbReference type="PANTHER" id="PTHR23501:SF84">
    <property type="entry name" value="VACUOLAR MEMBRANE AMINO ACID UPTAKE TRANSPORTER FNX2"/>
    <property type="match status" value="1"/>
</dbReference>
<sequence length="331" mass="36541">MEDLVTTRSQATPREGSSRVPADDSVNERSPLLRPEWNNREAQNHLCKSISLAKDLSMETGRPRSQSDPEIERRKSYEAPHRNAEESRRRVMHAMPTLAIGVFLAAADQMIIVSSYGIIGSELDSLDKISWIATGYLLTLTSFQLLYGKLSDIFGRKSVLLFAFGVFALGCLFCGLARTIDELIAARMFQGIGGAGFNTLAAIMLSDVVPLRDRGTWQGYRNVVFALGLGVGGLGGAITDSLGWRWSFHLQLPLVVIGFLNALMVLKNPETKDEISWTWKVASLDFGGIQHFMELSFDHLLPFSVSNTSARVFGDRMETYVTAVPACEDSI</sequence>
<organism evidence="8 9">
    <name type="scientific">Lepraria neglecta</name>
    <dbReference type="NCBI Taxonomy" id="209136"/>
    <lineage>
        <taxon>Eukaryota</taxon>
        <taxon>Fungi</taxon>
        <taxon>Dikarya</taxon>
        <taxon>Ascomycota</taxon>
        <taxon>Pezizomycotina</taxon>
        <taxon>Lecanoromycetes</taxon>
        <taxon>OSLEUM clade</taxon>
        <taxon>Lecanoromycetidae</taxon>
        <taxon>Lecanorales</taxon>
        <taxon>Lecanorineae</taxon>
        <taxon>Stereocaulaceae</taxon>
        <taxon>Lepraria</taxon>
    </lineage>
</organism>
<feature type="domain" description="Major facilitator superfamily (MFS) profile" evidence="7">
    <location>
        <begin position="94"/>
        <end position="331"/>
    </location>
</feature>
<dbReference type="EMBL" id="JASNWA010000009">
    <property type="protein sequence ID" value="KAK3169719.1"/>
    <property type="molecule type" value="Genomic_DNA"/>
</dbReference>
<evidence type="ECO:0000256" key="2">
    <source>
        <dbReference type="ARBA" id="ARBA00022692"/>
    </source>
</evidence>
<evidence type="ECO:0000256" key="4">
    <source>
        <dbReference type="ARBA" id="ARBA00023136"/>
    </source>
</evidence>
<keyword evidence="4 6" id="KW-0472">Membrane</keyword>
<evidence type="ECO:0000256" key="3">
    <source>
        <dbReference type="ARBA" id="ARBA00022989"/>
    </source>
</evidence>
<keyword evidence="9" id="KW-1185">Reference proteome</keyword>
<dbReference type="InterPro" id="IPR020846">
    <property type="entry name" value="MFS_dom"/>
</dbReference>
<keyword evidence="2 6" id="KW-0812">Transmembrane</keyword>
<keyword evidence="3 6" id="KW-1133">Transmembrane helix</keyword>
<evidence type="ECO:0000259" key="7">
    <source>
        <dbReference type="PROSITE" id="PS50850"/>
    </source>
</evidence>
<feature type="transmembrane region" description="Helical" evidence="6">
    <location>
        <begin position="192"/>
        <end position="211"/>
    </location>
</feature>
<proteinExistence type="predicted"/>
<reference evidence="8" key="1">
    <citation type="submission" date="2022-11" db="EMBL/GenBank/DDBJ databases">
        <title>Chromosomal genome sequence assembly and mating type (MAT) locus characterization of the leprose asexual lichenized fungus Lepraria neglecta (Nyl.) Erichsen.</title>
        <authorList>
            <person name="Allen J.L."/>
            <person name="Pfeffer B."/>
        </authorList>
    </citation>
    <scope>NUCLEOTIDE SEQUENCE</scope>
    <source>
        <strain evidence="8">Allen 5258</strain>
    </source>
</reference>
<feature type="region of interest" description="Disordered" evidence="5">
    <location>
        <begin position="1"/>
        <end position="40"/>
    </location>
</feature>
<dbReference type="Proteomes" id="UP001276659">
    <property type="component" value="Unassembled WGS sequence"/>
</dbReference>
<feature type="transmembrane region" description="Helical" evidence="6">
    <location>
        <begin position="98"/>
        <end position="117"/>
    </location>
</feature>
<dbReference type="InterPro" id="IPR036259">
    <property type="entry name" value="MFS_trans_sf"/>
</dbReference>
<dbReference type="InterPro" id="IPR011701">
    <property type="entry name" value="MFS"/>
</dbReference>
<dbReference type="Pfam" id="PF07690">
    <property type="entry name" value="MFS_1"/>
    <property type="match status" value="1"/>
</dbReference>
<evidence type="ECO:0000256" key="1">
    <source>
        <dbReference type="ARBA" id="ARBA00004141"/>
    </source>
</evidence>
<dbReference type="SUPFAM" id="SSF103473">
    <property type="entry name" value="MFS general substrate transporter"/>
    <property type="match status" value="1"/>
</dbReference>
<protein>
    <recommendedName>
        <fullName evidence="7">Major facilitator superfamily (MFS) profile domain-containing protein</fullName>
    </recommendedName>
</protein>
<accession>A0AAE0DHG8</accession>
<gene>
    <name evidence="8" type="ORF">OEA41_009103</name>
</gene>
<feature type="transmembrane region" description="Helical" evidence="6">
    <location>
        <begin position="248"/>
        <end position="266"/>
    </location>
</feature>
<dbReference type="PROSITE" id="PS50850">
    <property type="entry name" value="MFS"/>
    <property type="match status" value="1"/>
</dbReference>